<dbReference type="Proteomes" id="UP001597112">
    <property type="component" value="Unassembled WGS sequence"/>
</dbReference>
<gene>
    <name evidence="1" type="ORF">ACFQ21_29880</name>
</gene>
<protein>
    <submittedName>
        <fullName evidence="1">Uncharacterized protein</fullName>
    </submittedName>
</protein>
<name>A0ABW3KF70_9BACT</name>
<evidence type="ECO:0000313" key="2">
    <source>
        <dbReference type="Proteomes" id="UP001597112"/>
    </source>
</evidence>
<evidence type="ECO:0000313" key="1">
    <source>
        <dbReference type="EMBL" id="MFD1003572.1"/>
    </source>
</evidence>
<accession>A0ABW3KF70</accession>
<dbReference type="EMBL" id="JBHTKA010000016">
    <property type="protein sequence ID" value="MFD1003572.1"/>
    <property type="molecule type" value="Genomic_DNA"/>
</dbReference>
<comment type="caution">
    <text evidence="1">The sequence shown here is derived from an EMBL/GenBank/DDBJ whole genome shotgun (WGS) entry which is preliminary data.</text>
</comment>
<organism evidence="1 2">
    <name type="scientific">Ohtaekwangia kribbensis</name>
    <dbReference type="NCBI Taxonomy" id="688913"/>
    <lineage>
        <taxon>Bacteria</taxon>
        <taxon>Pseudomonadati</taxon>
        <taxon>Bacteroidota</taxon>
        <taxon>Cytophagia</taxon>
        <taxon>Cytophagales</taxon>
        <taxon>Fulvivirgaceae</taxon>
        <taxon>Ohtaekwangia</taxon>
    </lineage>
</organism>
<sequence length="114" mass="13248">MIILSTISNLYCIVHISRQVSGGSVYMFDKHLLPENTLRHIRYNRLFNTMSNTLYALNDVQDKEIASILQKLHGEKNSGYRFSNDLQKTYLLELIHFITKIHLKIFPGVHTSLN</sequence>
<reference evidence="2" key="1">
    <citation type="journal article" date="2019" name="Int. J. Syst. Evol. Microbiol.">
        <title>The Global Catalogue of Microorganisms (GCM) 10K type strain sequencing project: providing services to taxonomists for standard genome sequencing and annotation.</title>
        <authorList>
            <consortium name="The Broad Institute Genomics Platform"/>
            <consortium name="The Broad Institute Genome Sequencing Center for Infectious Disease"/>
            <person name="Wu L."/>
            <person name="Ma J."/>
        </authorList>
    </citation>
    <scope>NUCLEOTIDE SEQUENCE [LARGE SCALE GENOMIC DNA]</scope>
    <source>
        <strain evidence="2">CCUG 58938</strain>
    </source>
</reference>
<proteinExistence type="predicted"/>
<dbReference type="RefSeq" id="WP_377586412.1">
    <property type="nucleotide sequence ID" value="NZ_JBHTKA010000016.1"/>
</dbReference>
<keyword evidence="2" id="KW-1185">Reference proteome</keyword>